<name>A0A9D0Z636_9FIRM</name>
<evidence type="ECO:0000256" key="9">
    <source>
        <dbReference type="ARBA" id="ARBA00022989"/>
    </source>
</evidence>
<comment type="subcellular location">
    <subcellularLocation>
        <location evidence="2">Cell membrane</location>
        <topology evidence="2">Multi-pass membrane protein</topology>
    </subcellularLocation>
</comment>
<accession>A0A9D0Z636</accession>
<dbReference type="PIRSF" id="PIRSF006603">
    <property type="entry name" value="DinF"/>
    <property type="match status" value="1"/>
</dbReference>
<dbReference type="EMBL" id="DVFN01000088">
    <property type="protein sequence ID" value="HIQ69822.1"/>
    <property type="molecule type" value="Genomic_DNA"/>
</dbReference>
<organism evidence="14 15">
    <name type="scientific">Candidatus Avoscillospira stercorigallinarum</name>
    <dbReference type="NCBI Taxonomy" id="2840708"/>
    <lineage>
        <taxon>Bacteria</taxon>
        <taxon>Bacillati</taxon>
        <taxon>Bacillota</taxon>
        <taxon>Clostridia</taxon>
        <taxon>Eubacteriales</taxon>
        <taxon>Oscillospiraceae</taxon>
        <taxon>Oscillospiraceae incertae sedis</taxon>
        <taxon>Candidatus Avoscillospira</taxon>
    </lineage>
</organism>
<reference evidence="14" key="1">
    <citation type="submission" date="2020-10" db="EMBL/GenBank/DDBJ databases">
        <authorList>
            <person name="Gilroy R."/>
        </authorList>
    </citation>
    <scope>NUCLEOTIDE SEQUENCE</scope>
    <source>
        <strain evidence="14">ChiSjej2B20-13462</strain>
    </source>
</reference>
<dbReference type="GO" id="GO:0015297">
    <property type="term" value="F:antiporter activity"/>
    <property type="evidence" value="ECO:0007669"/>
    <property type="project" value="UniProtKB-KW"/>
</dbReference>
<evidence type="ECO:0000256" key="11">
    <source>
        <dbReference type="ARBA" id="ARBA00023136"/>
    </source>
</evidence>
<evidence type="ECO:0000256" key="2">
    <source>
        <dbReference type="ARBA" id="ARBA00004651"/>
    </source>
</evidence>
<evidence type="ECO:0000256" key="5">
    <source>
        <dbReference type="ARBA" id="ARBA00022448"/>
    </source>
</evidence>
<dbReference type="PANTHER" id="PTHR43298:SF2">
    <property type="entry name" value="FMN_FAD EXPORTER YEEO-RELATED"/>
    <property type="match status" value="1"/>
</dbReference>
<keyword evidence="7" id="KW-1003">Cell membrane</keyword>
<dbReference type="GO" id="GO:0005886">
    <property type="term" value="C:plasma membrane"/>
    <property type="evidence" value="ECO:0007669"/>
    <property type="project" value="UniProtKB-SubCell"/>
</dbReference>
<dbReference type="PANTHER" id="PTHR43298">
    <property type="entry name" value="MULTIDRUG RESISTANCE PROTEIN NORM-RELATED"/>
    <property type="match status" value="1"/>
</dbReference>
<keyword evidence="11 13" id="KW-0472">Membrane</keyword>
<dbReference type="InterPro" id="IPR048279">
    <property type="entry name" value="MdtK-like"/>
</dbReference>
<sequence length="431" mass="46744">MVGNLLQQCYNIADTLIVGRYLGSDALGAVGSSYTLMTFLTSILLGLSMGSGVFFSICWGQGQRERLRRGIVLSFGLIALVTAVLNVLVFVFLQPILTLLQVPDECRGLMAAYLFVIFFGIAATFLYNFFACLLRALGNSVAPLLFLAVAAVLNIGLDLVFVLAFHWGVAGAAAATVIAQYVSGLGLGIYGWIRCPEIRIRRQDLRYDRGDMAEILRLSSLTSVQQSVMNFGILMVQGRVNSFGPAVMAAFAAAVKIDSFAYMPVQDFGNAFSTFVAQNFGAEKRERIRDGVRSAVLTSTVFCLIISAAVFLLARPLMGLFVEPGETEILDIGQAYLRIEGSFYCLIGLLFLLYGYYRAVRRPGMSVVLTVISLGARVALAYGLSAIPAIGVTGIWMSVPIGWFLADAVGVACDKVWHPNRLNNPQNRRGA</sequence>
<feature type="transmembrane region" description="Helical" evidence="13">
    <location>
        <begin position="144"/>
        <end position="167"/>
    </location>
</feature>
<keyword evidence="10" id="KW-0406">Ion transport</keyword>
<dbReference type="Proteomes" id="UP000886874">
    <property type="component" value="Unassembled WGS sequence"/>
</dbReference>
<evidence type="ECO:0000256" key="6">
    <source>
        <dbReference type="ARBA" id="ARBA00022449"/>
    </source>
</evidence>
<gene>
    <name evidence="14" type="ORF">IAA67_05800</name>
</gene>
<feature type="transmembrane region" description="Helical" evidence="13">
    <location>
        <begin position="173"/>
        <end position="193"/>
    </location>
</feature>
<feature type="transmembrane region" description="Helical" evidence="13">
    <location>
        <begin position="71"/>
        <end position="93"/>
    </location>
</feature>
<evidence type="ECO:0000256" key="12">
    <source>
        <dbReference type="ARBA" id="ARBA00031636"/>
    </source>
</evidence>
<feature type="transmembrane region" description="Helical" evidence="13">
    <location>
        <begin position="335"/>
        <end position="357"/>
    </location>
</feature>
<evidence type="ECO:0000256" key="1">
    <source>
        <dbReference type="ARBA" id="ARBA00003408"/>
    </source>
</evidence>
<comment type="caution">
    <text evidence="14">The sequence shown here is derived from an EMBL/GenBank/DDBJ whole genome shotgun (WGS) entry which is preliminary data.</text>
</comment>
<evidence type="ECO:0000256" key="3">
    <source>
        <dbReference type="ARBA" id="ARBA00010199"/>
    </source>
</evidence>
<evidence type="ECO:0000256" key="8">
    <source>
        <dbReference type="ARBA" id="ARBA00022692"/>
    </source>
</evidence>
<evidence type="ECO:0000256" key="7">
    <source>
        <dbReference type="ARBA" id="ARBA00022475"/>
    </source>
</evidence>
<evidence type="ECO:0000256" key="10">
    <source>
        <dbReference type="ARBA" id="ARBA00023065"/>
    </source>
</evidence>
<dbReference type="AlphaFoldDB" id="A0A9D0Z636"/>
<dbReference type="Pfam" id="PF01554">
    <property type="entry name" value="MatE"/>
    <property type="match status" value="2"/>
</dbReference>
<reference evidence="14" key="2">
    <citation type="journal article" date="2021" name="PeerJ">
        <title>Extensive microbial diversity within the chicken gut microbiome revealed by metagenomics and culture.</title>
        <authorList>
            <person name="Gilroy R."/>
            <person name="Ravi A."/>
            <person name="Getino M."/>
            <person name="Pursley I."/>
            <person name="Horton D.L."/>
            <person name="Alikhan N.F."/>
            <person name="Baker D."/>
            <person name="Gharbi K."/>
            <person name="Hall N."/>
            <person name="Watson M."/>
            <person name="Adriaenssens E.M."/>
            <person name="Foster-Nyarko E."/>
            <person name="Jarju S."/>
            <person name="Secka A."/>
            <person name="Antonio M."/>
            <person name="Oren A."/>
            <person name="Chaudhuri R.R."/>
            <person name="La Ragione R."/>
            <person name="Hildebrand F."/>
            <person name="Pallen M.J."/>
        </authorList>
    </citation>
    <scope>NUCLEOTIDE SEQUENCE</scope>
    <source>
        <strain evidence="14">ChiSjej2B20-13462</strain>
    </source>
</reference>
<keyword evidence="9 13" id="KW-1133">Transmembrane helix</keyword>
<feature type="transmembrane region" description="Helical" evidence="13">
    <location>
        <begin position="294"/>
        <end position="315"/>
    </location>
</feature>
<dbReference type="InterPro" id="IPR050222">
    <property type="entry name" value="MATE_MdtK"/>
</dbReference>
<dbReference type="CDD" id="cd13138">
    <property type="entry name" value="MATE_yoeA_like"/>
    <property type="match status" value="1"/>
</dbReference>
<evidence type="ECO:0000313" key="14">
    <source>
        <dbReference type="EMBL" id="HIQ69822.1"/>
    </source>
</evidence>
<protein>
    <recommendedName>
        <fullName evidence="4">Probable multidrug resistance protein NorM</fullName>
    </recommendedName>
    <alternativeName>
        <fullName evidence="12">Multidrug-efflux transporter</fullName>
    </alternativeName>
</protein>
<feature type="transmembrane region" description="Helical" evidence="13">
    <location>
        <begin position="34"/>
        <end position="59"/>
    </location>
</feature>
<comment type="similarity">
    <text evidence="3">Belongs to the multi antimicrobial extrusion (MATE) (TC 2.A.66.1) family.</text>
</comment>
<keyword evidence="8 13" id="KW-0812">Transmembrane</keyword>
<dbReference type="NCBIfam" id="TIGR00797">
    <property type="entry name" value="matE"/>
    <property type="match status" value="1"/>
</dbReference>
<keyword evidence="6" id="KW-0050">Antiport</keyword>
<evidence type="ECO:0000256" key="13">
    <source>
        <dbReference type="SAM" id="Phobius"/>
    </source>
</evidence>
<keyword evidence="5" id="KW-0813">Transport</keyword>
<dbReference type="InterPro" id="IPR002528">
    <property type="entry name" value="MATE_fam"/>
</dbReference>
<comment type="function">
    <text evidence="1">Multidrug efflux pump.</text>
</comment>
<evidence type="ECO:0000256" key="4">
    <source>
        <dbReference type="ARBA" id="ARBA00020268"/>
    </source>
</evidence>
<evidence type="ECO:0000313" key="15">
    <source>
        <dbReference type="Proteomes" id="UP000886874"/>
    </source>
</evidence>
<dbReference type="GO" id="GO:0042910">
    <property type="term" value="F:xenobiotic transmembrane transporter activity"/>
    <property type="evidence" value="ECO:0007669"/>
    <property type="project" value="InterPro"/>
</dbReference>
<dbReference type="GO" id="GO:0006811">
    <property type="term" value="P:monoatomic ion transport"/>
    <property type="evidence" value="ECO:0007669"/>
    <property type="project" value="UniProtKB-KW"/>
</dbReference>
<feature type="transmembrane region" description="Helical" evidence="13">
    <location>
        <begin position="113"/>
        <end position="137"/>
    </location>
</feature>
<proteinExistence type="inferred from homology"/>